<keyword evidence="2" id="KW-1185">Reference proteome</keyword>
<evidence type="ECO:0000313" key="1">
    <source>
        <dbReference type="EMBL" id="KIN94623.1"/>
    </source>
</evidence>
<dbReference type="EMBL" id="KN832091">
    <property type="protein sequence ID" value="KIN94623.1"/>
    <property type="molecule type" value="Genomic_DNA"/>
</dbReference>
<evidence type="ECO:0000313" key="2">
    <source>
        <dbReference type="Proteomes" id="UP000054217"/>
    </source>
</evidence>
<dbReference type="HOGENOM" id="CLU_3056131_0_0_1"/>
<reference evidence="2" key="2">
    <citation type="submission" date="2015-01" db="EMBL/GenBank/DDBJ databases">
        <title>Evolutionary Origins and Diversification of the Mycorrhizal Mutualists.</title>
        <authorList>
            <consortium name="DOE Joint Genome Institute"/>
            <consortium name="Mycorrhizal Genomics Consortium"/>
            <person name="Kohler A."/>
            <person name="Kuo A."/>
            <person name="Nagy L.G."/>
            <person name="Floudas D."/>
            <person name="Copeland A."/>
            <person name="Barry K.W."/>
            <person name="Cichocki N."/>
            <person name="Veneault-Fourrey C."/>
            <person name="LaButti K."/>
            <person name="Lindquist E.A."/>
            <person name="Lipzen A."/>
            <person name="Lundell T."/>
            <person name="Morin E."/>
            <person name="Murat C."/>
            <person name="Riley R."/>
            <person name="Ohm R."/>
            <person name="Sun H."/>
            <person name="Tunlid A."/>
            <person name="Henrissat B."/>
            <person name="Grigoriev I.V."/>
            <person name="Hibbett D.S."/>
            <person name="Martin F."/>
        </authorList>
    </citation>
    <scope>NUCLEOTIDE SEQUENCE [LARGE SCALE GENOMIC DNA]</scope>
    <source>
        <strain evidence="2">Marx 270</strain>
    </source>
</reference>
<gene>
    <name evidence="1" type="ORF">M404DRAFT_167813</name>
</gene>
<dbReference type="InParanoid" id="A0A0C3NGL7"/>
<name>A0A0C3NGL7_PISTI</name>
<protein>
    <submittedName>
        <fullName evidence="1">Uncharacterized protein</fullName>
    </submittedName>
</protein>
<feature type="non-terminal residue" evidence="1">
    <location>
        <position position="1"/>
    </location>
</feature>
<accession>A0A0C3NGL7</accession>
<organism evidence="1 2">
    <name type="scientific">Pisolithus tinctorius Marx 270</name>
    <dbReference type="NCBI Taxonomy" id="870435"/>
    <lineage>
        <taxon>Eukaryota</taxon>
        <taxon>Fungi</taxon>
        <taxon>Dikarya</taxon>
        <taxon>Basidiomycota</taxon>
        <taxon>Agaricomycotina</taxon>
        <taxon>Agaricomycetes</taxon>
        <taxon>Agaricomycetidae</taxon>
        <taxon>Boletales</taxon>
        <taxon>Sclerodermatineae</taxon>
        <taxon>Pisolithaceae</taxon>
        <taxon>Pisolithus</taxon>
    </lineage>
</organism>
<reference evidence="1 2" key="1">
    <citation type="submission" date="2014-04" db="EMBL/GenBank/DDBJ databases">
        <authorList>
            <consortium name="DOE Joint Genome Institute"/>
            <person name="Kuo A."/>
            <person name="Kohler A."/>
            <person name="Costa M.D."/>
            <person name="Nagy L.G."/>
            <person name="Floudas D."/>
            <person name="Copeland A."/>
            <person name="Barry K.W."/>
            <person name="Cichocki N."/>
            <person name="Veneault-Fourrey C."/>
            <person name="LaButti K."/>
            <person name="Lindquist E.A."/>
            <person name="Lipzen A."/>
            <person name="Lundell T."/>
            <person name="Morin E."/>
            <person name="Murat C."/>
            <person name="Sun H."/>
            <person name="Tunlid A."/>
            <person name="Henrissat B."/>
            <person name="Grigoriev I.V."/>
            <person name="Hibbett D.S."/>
            <person name="Martin F."/>
            <person name="Nordberg H.P."/>
            <person name="Cantor M.N."/>
            <person name="Hua S.X."/>
        </authorList>
    </citation>
    <scope>NUCLEOTIDE SEQUENCE [LARGE SCALE GENOMIC DNA]</scope>
    <source>
        <strain evidence="1 2">Marx 270</strain>
    </source>
</reference>
<dbReference type="AlphaFoldDB" id="A0A0C3NGL7"/>
<sequence>EQDTINPHTRADIMLLSHETDDCCHPYWYACCHTPKVLWTWLQLTLPNSLTSCA</sequence>
<proteinExistence type="predicted"/>
<dbReference type="Proteomes" id="UP000054217">
    <property type="component" value="Unassembled WGS sequence"/>
</dbReference>